<gene>
    <name evidence="3" type="ORF">Q0590_22210</name>
</gene>
<keyword evidence="4" id="KW-1185">Reference proteome</keyword>
<sequence length="285" mass="33288">MTENSKFYEVNNIRVHVVEKGRKGQPVLLFLHGFPEFWYGWRHQIDYFTAKGYRVLLPDQRGYNLSSKPTELKAYQVRELASDIAQLIQAAGERKVYLVGHDWGAAVAWAMAYLYPQLITRLIIINVPHPKVFFQTLRSDPGQMLRSWYIGFFQIPFIPEKLISLGNFKMLQNSMLKSSYASTFSKADMSQYVQAWQQQNAIPSMVNWYRAAVRYRNPAVMGNHKIEVQTLILWGEKDTFLKKEMARKSLSYCQKGKLYLIPDATHWVHHEKSQLVNELIEEFIS</sequence>
<dbReference type="InterPro" id="IPR000073">
    <property type="entry name" value="AB_hydrolase_1"/>
</dbReference>
<evidence type="ECO:0000313" key="4">
    <source>
        <dbReference type="Proteomes" id="UP001168528"/>
    </source>
</evidence>
<proteinExistence type="predicted"/>
<reference evidence="3" key="1">
    <citation type="submission" date="2023-07" db="EMBL/GenBank/DDBJ databases">
        <title>The genome sequence of Rhodocytophaga aerolata KACC 12507.</title>
        <authorList>
            <person name="Zhang X."/>
        </authorList>
    </citation>
    <scope>NUCLEOTIDE SEQUENCE</scope>
    <source>
        <strain evidence="3">KACC 12507</strain>
    </source>
</reference>
<dbReference type="PANTHER" id="PTHR43329">
    <property type="entry name" value="EPOXIDE HYDROLASE"/>
    <property type="match status" value="1"/>
</dbReference>
<evidence type="ECO:0000256" key="1">
    <source>
        <dbReference type="ARBA" id="ARBA00022801"/>
    </source>
</evidence>
<dbReference type="SUPFAM" id="SSF53474">
    <property type="entry name" value="alpha/beta-Hydrolases"/>
    <property type="match status" value="1"/>
</dbReference>
<protein>
    <submittedName>
        <fullName evidence="3">Alpha/beta hydrolase</fullName>
    </submittedName>
</protein>
<feature type="domain" description="AB hydrolase-1" evidence="2">
    <location>
        <begin position="26"/>
        <end position="272"/>
    </location>
</feature>
<comment type="caution">
    <text evidence="3">The sequence shown here is derived from an EMBL/GenBank/DDBJ whole genome shotgun (WGS) entry which is preliminary data.</text>
</comment>
<dbReference type="Pfam" id="PF00561">
    <property type="entry name" value="Abhydrolase_1"/>
    <property type="match status" value="1"/>
</dbReference>
<dbReference type="PRINTS" id="PR00412">
    <property type="entry name" value="EPOXHYDRLASE"/>
</dbReference>
<organism evidence="3 4">
    <name type="scientific">Rhodocytophaga aerolata</name>
    <dbReference type="NCBI Taxonomy" id="455078"/>
    <lineage>
        <taxon>Bacteria</taxon>
        <taxon>Pseudomonadati</taxon>
        <taxon>Bacteroidota</taxon>
        <taxon>Cytophagia</taxon>
        <taxon>Cytophagales</taxon>
        <taxon>Rhodocytophagaceae</taxon>
        <taxon>Rhodocytophaga</taxon>
    </lineage>
</organism>
<dbReference type="InterPro" id="IPR029058">
    <property type="entry name" value="AB_hydrolase_fold"/>
</dbReference>
<dbReference type="EMBL" id="JAUKPO010000015">
    <property type="protein sequence ID" value="MDO1449009.1"/>
    <property type="molecule type" value="Genomic_DNA"/>
</dbReference>
<dbReference type="PRINTS" id="PR00111">
    <property type="entry name" value="ABHYDROLASE"/>
</dbReference>
<dbReference type="InterPro" id="IPR000639">
    <property type="entry name" value="Epox_hydrolase-like"/>
</dbReference>
<keyword evidence="1 3" id="KW-0378">Hydrolase</keyword>
<dbReference type="Gene3D" id="3.40.50.1820">
    <property type="entry name" value="alpha/beta hydrolase"/>
    <property type="match status" value="1"/>
</dbReference>
<name>A0ABT8RA80_9BACT</name>
<evidence type="ECO:0000313" key="3">
    <source>
        <dbReference type="EMBL" id="MDO1449009.1"/>
    </source>
</evidence>
<dbReference type="GO" id="GO:0016787">
    <property type="term" value="F:hydrolase activity"/>
    <property type="evidence" value="ECO:0007669"/>
    <property type="project" value="UniProtKB-KW"/>
</dbReference>
<dbReference type="RefSeq" id="WP_302039810.1">
    <property type="nucleotide sequence ID" value="NZ_JAUKPO010000015.1"/>
</dbReference>
<accession>A0ABT8RA80</accession>
<dbReference type="Proteomes" id="UP001168528">
    <property type="component" value="Unassembled WGS sequence"/>
</dbReference>
<evidence type="ECO:0000259" key="2">
    <source>
        <dbReference type="Pfam" id="PF00561"/>
    </source>
</evidence>